<organism evidence="1 2">
    <name type="scientific">Miscanthus lutarioriparius</name>
    <dbReference type="NCBI Taxonomy" id="422564"/>
    <lineage>
        <taxon>Eukaryota</taxon>
        <taxon>Viridiplantae</taxon>
        <taxon>Streptophyta</taxon>
        <taxon>Embryophyta</taxon>
        <taxon>Tracheophyta</taxon>
        <taxon>Spermatophyta</taxon>
        <taxon>Magnoliopsida</taxon>
        <taxon>Liliopsida</taxon>
        <taxon>Poales</taxon>
        <taxon>Poaceae</taxon>
        <taxon>PACMAD clade</taxon>
        <taxon>Panicoideae</taxon>
        <taxon>Andropogonodae</taxon>
        <taxon>Andropogoneae</taxon>
        <taxon>Saccharinae</taxon>
        <taxon>Miscanthus</taxon>
    </lineage>
</organism>
<dbReference type="AlphaFoldDB" id="A0A811RKC1"/>
<accession>A0A811RKC1</accession>
<evidence type="ECO:0008006" key="3">
    <source>
        <dbReference type="Google" id="ProtNLM"/>
    </source>
</evidence>
<dbReference type="Proteomes" id="UP000604825">
    <property type="component" value="Unassembled WGS sequence"/>
</dbReference>
<gene>
    <name evidence="1" type="ORF">NCGR_LOCUS53570</name>
</gene>
<dbReference type="OrthoDB" id="5378265at2759"/>
<sequence>MGDRSVKNKEVMERRWNQAAGNLVSPMLTRTNYQEWSALVQCNLEGMYLWDAIESDKYMLLNKKSAKEAWEAIKSMRLGAERVKEVNAQKLLAEFESIAFKMGETIDDFTVRITRLATDLRGLGEESVDDT</sequence>
<name>A0A811RKC1_9POAL</name>
<dbReference type="PANTHER" id="PTHR35317">
    <property type="entry name" value="OS04G0629600 PROTEIN"/>
    <property type="match status" value="1"/>
</dbReference>
<dbReference type="PANTHER" id="PTHR35317:SF38">
    <property type="entry name" value="RNA-DIRECTED DNA POLYMERASE"/>
    <property type="match status" value="1"/>
</dbReference>
<reference evidence="1" key="1">
    <citation type="submission" date="2020-10" db="EMBL/GenBank/DDBJ databases">
        <authorList>
            <person name="Han B."/>
            <person name="Lu T."/>
            <person name="Zhao Q."/>
            <person name="Huang X."/>
            <person name="Zhao Y."/>
        </authorList>
    </citation>
    <scope>NUCLEOTIDE SEQUENCE</scope>
</reference>
<dbReference type="EMBL" id="CAJGYO010000015">
    <property type="protein sequence ID" value="CAD6270278.1"/>
    <property type="molecule type" value="Genomic_DNA"/>
</dbReference>
<evidence type="ECO:0000313" key="2">
    <source>
        <dbReference type="Proteomes" id="UP000604825"/>
    </source>
</evidence>
<proteinExistence type="predicted"/>
<evidence type="ECO:0000313" key="1">
    <source>
        <dbReference type="EMBL" id="CAD6270278.1"/>
    </source>
</evidence>
<protein>
    <recommendedName>
        <fullName evidence="3">DUF4219 domain-containing protein</fullName>
    </recommendedName>
</protein>
<keyword evidence="2" id="KW-1185">Reference proteome</keyword>
<comment type="caution">
    <text evidence="1">The sequence shown here is derived from an EMBL/GenBank/DDBJ whole genome shotgun (WGS) entry which is preliminary data.</text>
</comment>